<dbReference type="InterPro" id="IPR027417">
    <property type="entry name" value="P-loop_NTPase"/>
</dbReference>
<dbReference type="STRING" id="1058.SAMN05421783_112125"/>
<dbReference type="OrthoDB" id="7817736at2"/>
<evidence type="ECO:0000259" key="2">
    <source>
        <dbReference type="Pfam" id="PF12696"/>
    </source>
</evidence>
<feature type="domain" description="Type IV secretion system coupling protein TraD DNA-binding" evidence="1">
    <location>
        <begin position="141"/>
        <end position="299"/>
    </location>
</feature>
<evidence type="ECO:0000313" key="3">
    <source>
        <dbReference type="EMBL" id="SDX02375.1"/>
    </source>
</evidence>
<dbReference type="InterPro" id="IPR051162">
    <property type="entry name" value="T4SS_component"/>
</dbReference>
<dbReference type="PANTHER" id="PTHR30121:SF6">
    <property type="entry name" value="SLR6007 PROTEIN"/>
    <property type="match status" value="1"/>
</dbReference>
<sequence>MSTYANPWRPLFELPALLLWTGIAAVSWATAELWDLHAASFRWLGVGSLVMALTWLPGTVRGISRRDWLRGRPQQFIDPQVFAARVPSWPGLLWMGRGFDWEARHAQEALDLIRLGPERFVPRDPGRLGATWIHGLGGADAEITVPLAHTEGHVLIVGTTGCGKTRLFDLLVTQAVLRGDAVVILDPKGDRGLRAAAERACALAGTPQRFVSFHPAFPAESVRLDPLRHFQRATELASRVAALIPSETGNDPFKAFGQMALSHAVHGLLAVEERPTLVTLRRYLEGGADSLVERVLQRYFDTHLPHWQEHAGPYINKARDANRRARGLLAFYRERVRGEHPSTVIDGLGGLLEHEAVHFGKMVASLMPVIVMLTSGHLEGLLSPDETDPNDPRRAASIGEIIARREVLYVGLDSLSDPIVGSAIGSMLTADLAAVAGSIYNHEAHPRPTDIFIDEAAETVSDPLIQLLNKGRGAGLRLTIATQTFADFAARMGSEEKARQVLGNLNGLIAMRVIDAKTQEYIAESLPAVRLCTVVKSQGSTTASDRPLLYTGNAGERLDEAEAPLFPAALLGELPNFEYLARWPGGRVSKGRLPILGEPLPPPAER</sequence>
<dbReference type="Pfam" id="PF10412">
    <property type="entry name" value="TrwB_AAD_bind"/>
    <property type="match status" value="1"/>
</dbReference>
<dbReference type="AlphaFoldDB" id="A0A1H2YBN5"/>
<organism evidence="3 4">
    <name type="scientific">Thiocapsa roseopersicina</name>
    <dbReference type="NCBI Taxonomy" id="1058"/>
    <lineage>
        <taxon>Bacteria</taxon>
        <taxon>Pseudomonadati</taxon>
        <taxon>Pseudomonadota</taxon>
        <taxon>Gammaproteobacteria</taxon>
        <taxon>Chromatiales</taxon>
        <taxon>Chromatiaceae</taxon>
        <taxon>Thiocapsa</taxon>
    </lineage>
</organism>
<accession>A0A1H2YBN5</accession>
<dbReference type="NCBIfam" id="TIGR03743">
    <property type="entry name" value="SXT_TraD"/>
    <property type="match status" value="1"/>
</dbReference>
<dbReference type="SUPFAM" id="SSF52540">
    <property type="entry name" value="P-loop containing nucleoside triphosphate hydrolases"/>
    <property type="match status" value="1"/>
</dbReference>
<name>A0A1H2YBN5_THIRO</name>
<keyword evidence="4" id="KW-1185">Reference proteome</keyword>
<dbReference type="Gene3D" id="3.40.50.300">
    <property type="entry name" value="P-loop containing nucleotide triphosphate hydrolases"/>
    <property type="match status" value="2"/>
</dbReference>
<dbReference type="CDD" id="cd01127">
    <property type="entry name" value="TrwB_TraG_TraD_VirD4"/>
    <property type="match status" value="2"/>
</dbReference>
<dbReference type="InterPro" id="IPR019476">
    <property type="entry name" value="T4SS_TraD_DNA-bd"/>
</dbReference>
<dbReference type="InterPro" id="IPR022458">
    <property type="entry name" value="Conjugative_coupling_TraG/TraD"/>
</dbReference>
<proteinExistence type="predicted"/>
<dbReference type="InterPro" id="IPR032689">
    <property type="entry name" value="TraG-D_C"/>
</dbReference>
<evidence type="ECO:0000259" key="1">
    <source>
        <dbReference type="Pfam" id="PF10412"/>
    </source>
</evidence>
<protein>
    <submittedName>
        <fullName evidence="3">Conjugal transfer pilus assembly protein TraD</fullName>
    </submittedName>
</protein>
<dbReference type="EMBL" id="FNNZ01000012">
    <property type="protein sequence ID" value="SDX02375.1"/>
    <property type="molecule type" value="Genomic_DNA"/>
</dbReference>
<reference evidence="4" key="1">
    <citation type="submission" date="2016-10" db="EMBL/GenBank/DDBJ databases">
        <authorList>
            <person name="Varghese N."/>
            <person name="Submissions S."/>
        </authorList>
    </citation>
    <scope>NUCLEOTIDE SEQUENCE [LARGE SCALE GENOMIC DNA]</scope>
    <source>
        <strain evidence="4">DSM 217</strain>
    </source>
</reference>
<dbReference type="RefSeq" id="WP_093033110.1">
    <property type="nucleotide sequence ID" value="NZ_FNNZ01000012.1"/>
</dbReference>
<gene>
    <name evidence="3" type="ORF">SAMN05421783_112125</name>
</gene>
<dbReference type="Proteomes" id="UP000198816">
    <property type="component" value="Unassembled WGS sequence"/>
</dbReference>
<evidence type="ECO:0000313" key="4">
    <source>
        <dbReference type="Proteomes" id="UP000198816"/>
    </source>
</evidence>
<feature type="domain" description="TraD/TraG TraM recognition site" evidence="2">
    <location>
        <begin position="450"/>
        <end position="575"/>
    </location>
</feature>
<dbReference type="Pfam" id="PF12696">
    <property type="entry name" value="TraG-D_C"/>
    <property type="match status" value="1"/>
</dbReference>
<dbReference type="PANTHER" id="PTHR30121">
    <property type="entry name" value="UNCHARACTERIZED PROTEIN YJGR-RELATED"/>
    <property type="match status" value="1"/>
</dbReference>